<feature type="transmembrane region" description="Helical" evidence="1">
    <location>
        <begin position="116"/>
        <end position="135"/>
    </location>
</feature>
<accession>A0AAD7AUM1</accession>
<keyword evidence="1" id="KW-0812">Transmembrane</keyword>
<dbReference type="AlphaFoldDB" id="A0AAD7AUM1"/>
<keyword evidence="3" id="KW-1185">Reference proteome</keyword>
<evidence type="ECO:0000313" key="2">
    <source>
        <dbReference type="EMBL" id="KAJ7368224.1"/>
    </source>
</evidence>
<evidence type="ECO:0000313" key="3">
    <source>
        <dbReference type="Proteomes" id="UP001218218"/>
    </source>
</evidence>
<organism evidence="2 3">
    <name type="scientific">Mycena albidolilacea</name>
    <dbReference type="NCBI Taxonomy" id="1033008"/>
    <lineage>
        <taxon>Eukaryota</taxon>
        <taxon>Fungi</taxon>
        <taxon>Dikarya</taxon>
        <taxon>Basidiomycota</taxon>
        <taxon>Agaricomycotina</taxon>
        <taxon>Agaricomycetes</taxon>
        <taxon>Agaricomycetidae</taxon>
        <taxon>Agaricales</taxon>
        <taxon>Marasmiineae</taxon>
        <taxon>Mycenaceae</taxon>
        <taxon>Mycena</taxon>
    </lineage>
</organism>
<gene>
    <name evidence="2" type="ORF">DFH08DRAFT_796230</name>
</gene>
<dbReference type="Proteomes" id="UP001218218">
    <property type="component" value="Unassembled WGS sequence"/>
</dbReference>
<sequence>MSGFKSLDAEVPTGISPHWRERPSWDQQYRCDVPGGMESAPYSRLRSIDSILRSTRSVGTKHLYKIRWNNRPQAVHPLLHKTLVDQARVYGFLPPDSVGGSSLPTYLPLRFVVQNSGWSCGMGGWVIASATILYYKTEQRIYRQGGWLWPWMLEIPRYRCAEDRIATYHSPLSRLRTTFVSSHHDLVHSLGFASSGSRPANLLLEIASYLECRSNLLILRLFIFVICPLFLTGFTLFSLQVRPRPAANVFDEARTLEDGRHCEETAHIVGSRLKAGTQQSNISPEIPIQTRHKTTSAATSLALYALSINLSG</sequence>
<dbReference type="EMBL" id="JARIHO010000001">
    <property type="protein sequence ID" value="KAJ7368224.1"/>
    <property type="molecule type" value="Genomic_DNA"/>
</dbReference>
<reference evidence="2" key="1">
    <citation type="submission" date="2023-03" db="EMBL/GenBank/DDBJ databases">
        <title>Massive genome expansion in bonnet fungi (Mycena s.s.) driven by repeated elements and novel gene families across ecological guilds.</title>
        <authorList>
            <consortium name="Lawrence Berkeley National Laboratory"/>
            <person name="Harder C.B."/>
            <person name="Miyauchi S."/>
            <person name="Viragh M."/>
            <person name="Kuo A."/>
            <person name="Thoen E."/>
            <person name="Andreopoulos B."/>
            <person name="Lu D."/>
            <person name="Skrede I."/>
            <person name="Drula E."/>
            <person name="Henrissat B."/>
            <person name="Morin E."/>
            <person name="Kohler A."/>
            <person name="Barry K."/>
            <person name="LaButti K."/>
            <person name="Morin E."/>
            <person name="Salamov A."/>
            <person name="Lipzen A."/>
            <person name="Mereny Z."/>
            <person name="Hegedus B."/>
            <person name="Baldrian P."/>
            <person name="Stursova M."/>
            <person name="Weitz H."/>
            <person name="Taylor A."/>
            <person name="Grigoriev I.V."/>
            <person name="Nagy L.G."/>
            <person name="Martin F."/>
            <person name="Kauserud H."/>
        </authorList>
    </citation>
    <scope>NUCLEOTIDE SEQUENCE</scope>
    <source>
        <strain evidence="2">CBHHK002</strain>
    </source>
</reference>
<proteinExistence type="predicted"/>
<protein>
    <submittedName>
        <fullName evidence="2">Uncharacterized protein</fullName>
    </submittedName>
</protein>
<name>A0AAD7AUM1_9AGAR</name>
<keyword evidence="1" id="KW-1133">Transmembrane helix</keyword>
<feature type="transmembrane region" description="Helical" evidence="1">
    <location>
        <begin position="217"/>
        <end position="239"/>
    </location>
</feature>
<keyword evidence="1" id="KW-0472">Membrane</keyword>
<comment type="caution">
    <text evidence="2">The sequence shown here is derived from an EMBL/GenBank/DDBJ whole genome shotgun (WGS) entry which is preliminary data.</text>
</comment>
<evidence type="ECO:0000256" key="1">
    <source>
        <dbReference type="SAM" id="Phobius"/>
    </source>
</evidence>